<keyword evidence="1" id="KW-1133">Transmembrane helix</keyword>
<dbReference type="EMBL" id="JACHML010000001">
    <property type="protein sequence ID" value="MBB6389825.1"/>
    <property type="molecule type" value="Genomic_DNA"/>
</dbReference>
<feature type="transmembrane region" description="Helical" evidence="1">
    <location>
        <begin position="16"/>
        <end position="38"/>
    </location>
</feature>
<comment type="caution">
    <text evidence="2">The sequence shown here is derived from an EMBL/GenBank/DDBJ whole genome shotgun (WGS) entry which is preliminary data.</text>
</comment>
<accession>A0A7X0FLN3</accession>
<evidence type="ECO:0000256" key="1">
    <source>
        <dbReference type="SAM" id="Phobius"/>
    </source>
</evidence>
<reference evidence="2 3" key="1">
    <citation type="submission" date="2020-08" db="EMBL/GenBank/DDBJ databases">
        <title>Sequencing the genomes of 1000 actinobacteria strains.</title>
        <authorList>
            <person name="Klenk H.-P."/>
        </authorList>
    </citation>
    <scope>NUCLEOTIDE SEQUENCE [LARGE SCALE GENOMIC DNA]</scope>
    <source>
        <strain evidence="2 3">DSM 12511</strain>
    </source>
</reference>
<name>A0A7X0FLN3_9MICO</name>
<gene>
    <name evidence="2" type="ORF">HD594_000138</name>
</gene>
<evidence type="ECO:0000313" key="3">
    <source>
        <dbReference type="Proteomes" id="UP000537775"/>
    </source>
</evidence>
<protein>
    <submittedName>
        <fullName evidence="2">Uncharacterized protein</fullName>
    </submittedName>
</protein>
<evidence type="ECO:0000313" key="2">
    <source>
        <dbReference type="EMBL" id="MBB6389825.1"/>
    </source>
</evidence>
<dbReference type="Proteomes" id="UP000537775">
    <property type="component" value="Unassembled WGS sequence"/>
</dbReference>
<sequence>MQDPNEPKSSISGGRITIWVVVGAVALYMIVSGVLGIISNGG</sequence>
<keyword evidence="1" id="KW-0472">Membrane</keyword>
<dbReference type="AlphaFoldDB" id="A0A7X0FLN3"/>
<dbReference type="RefSeq" id="WP_271171236.1">
    <property type="nucleotide sequence ID" value="NZ_BAAAJR010000008.1"/>
</dbReference>
<proteinExistence type="predicted"/>
<organism evidence="2 3">
    <name type="scientific">Microbacterium thalassium</name>
    <dbReference type="NCBI Taxonomy" id="362649"/>
    <lineage>
        <taxon>Bacteria</taxon>
        <taxon>Bacillati</taxon>
        <taxon>Actinomycetota</taxon>
        <taxon>Actinomycetes</taxon>
        <taxon>Micrococcales</taxon>
        <taxon>Microbacteriaceae</taxon>
        <taxon>Microbacterium</taxon>
    </lineage>
</organism>
<keyword evidence="3" id="KW-1185">Reference proteome</keyword>
<keyword evidence="1" id="KW-0812">Transmembrane</keyword>